<proteinExistence type="predicted"/>
<feature type="region of interest" description="Disordered" evidence="10">
    <location>
        <begin position="1032"/>
        <end position="1075"/>
    </location>
</feature>
<accession>A0A443QSC9</accession>
<evidence type="ECO:0000256" key="5">
    <source>
        <dbReference type="ARBA" id="ARBA00022553"/>
    </source>
</evidence>
<dbReference type="SMART" id="SM01196">
    <property type="entry name" value="FERM_C"/>
    <property type="match status" value="1"/>
</dbReference>
<dbReference type="GO" id="GO:0009887">
    <property type="term" value="P:animal organ morphogenesis"/>
    <property type="evidence" value="ECO:0007669"/>
    <property type="project" value="UniProtKB-ARBA"/>
</dbReference>
<dbReference type="Gene3D" id="2.30.29.30">
    <property type="entry name" value="Pleckstrin-homology domain (PH domain)/Phosphotyrosine-binding domain (PTB)"/>
    <property type="match status" value="1"/>
</dbReference>
<organism evidence="12 13">
    <name type="scientific">Dinothrombium tinctorium</name>
    <dbReference type="NCBI Taxonomy" id="1965070"/>
    <lineage>
        <taxon>Eukaryota</taxon>
        <taxon>Metazoa</taxon>
        <taxon>Ecdysozoa</taxon>
        <taxon>Arthropoda</taxon>
        <taxon>Chelicerata</taxon>
        <taxon>Arachnida</taxon>
        <taxon>Acari</taxon>
        <taxon>Acariformes</taxon>
        <taxon>Trombidiformes</taxon>
        <taxon>Prostigmata</taxon>
        <taxon>Anystina</taxon>
        <taxon>Parasitengona</taxon>
        <taxon>Trombidioidea</taxon>
        <taxon>Trombidiidae</taxon>
        <taxon>Dinothrombium</taxon>
    </lineage>
</organism>
<evidence type="ECO:0000313" key="12">
    <source>
        <dbReference type="EMBL" id="RWS05922.1"/>
    </source>
</evidence>
<feature type="compositionally biased region" description="Low complexity" evidence="10">
    <location>
        <begin position="1041"/>
        <end position="1052"/>
    </location>
</feature>
<evidence type="ECO:0000256" key="10">
    <source>
        <dbReference type="SAM" id="MobiDB-lite"/>
    </source>
</evidence>
<feature type="region of interest" description="Disordered" evidence="10">
    <location>
        <begin position="602"/>
        <end position="643"/>
    </location>
</feature>
<dbReference type="AlphaFoldDB" id="A0A443QSC9"/>
<dbReference type="PANTHER" id="PTHR23280:SF21">
    <property type="entry name" value="PROTEIN 4.1 HOMOLOG"/>
    <property type="match status" value="1"/>
</dbReference>
<feature type="region of interest" description="Disordered" evidence="10">
    <location>
        <begin position="1"/>
        <end position="41"/>
    </location>
</feature>
<dbReference type="InterPro" id="IPR019749">
    <property type="entry name" value="Band_41_domain"/>
</dbReference>
<protein>
    <recommendedName>
        <fullName evidence="3">Moesin/ezrin/radixin homolog 1</fullName>
    </recommendedName>
</protein>
<dbReference type="PROSITE" id="PS00660">
    <property type="entry name" value="FERM_1"/>
    <property type="match status" value="1"/>
</dbReference>
<comment type="subcellular location">
    <subcellularLocation>
        <location evidence="2">Cell junction</location>
        <location evidence="2">Adherens junction</location>
    </subcellularLocation>
    <subcellularLocation>
        <location evidence="9">Cell projection</location>
        <location evidence="9">Rhabdomere</location>
    </subcellularLocation>
    <subcellularLocation>
        <location evidence="1">Cytoplasm</location>
        <location evidence="1">Cytoskeleton</location>
    </subcellularLocation>
</comment>
<dbReference type="FunFam" id="3.10.20.90:FF:000002">
    <property type="entry name" value="Erythrocyte protein band 4.1-like 3"/>
    <property type="match status" value="1"/>
</dbReference>
<dbReference type="InterPro" id="IPR029071">
    <property type="entry name" value="Ubiquitin-like_domsf"/>
</dbReference>
<feature type="compositionally biased region" description="Polar residues" evidence="10">
    <location>
        <begin position="1054"/>
        <end position="1075"/>
    </location>
</feature>
<dbReference type="InterPro" id="IPR008379">
    <property type="entry name" value="Band_4.1_C"/>
</dbReference>
<feature type="compositionally biased region" description="Polar residues" evidence="10">
    <location>
        <begin position="795"/>
        <end position="807"/>
    </location>
</feature>
<dbReference type="CDD" id="cd14473">
    <property type="entry name" value="FERM_B-lobe"/>
    <property type="match status" value="1"/>
</dbReference>
<dbReference type="SMART" id="SM01195">
    <property type="entry name" value="FA"/>
    <property type="match status" value="1"/>
</dbReference>
<evidence type="ECO:0000259" key="11">
    <source>
        <dbReference type="PROSITE" id="PS50057"/>
    </source>
</evidence>
<keyword evidence="6" id="KW-0965">Cell junction</keyword>
<dbReference type="InterPro" id="IPR014847">
    <property type="entry name" value="FA"/>
</dbReference>
<dbReference type="PANTHER" id="PTHR23280">
    <property type="entry name" value="4.1 G PROTEIN"/>
    <property type="match status" value="1"/>
</dbReference>
<dbReference type="GO" id="GO:0005912">
    <property type="term" value="C:adherens junction"/>
    <property type="evidence" value="ECO:0007669"/>
    <property type="project" value="UniProtKB-SubCell"/>
</dbReference>
<name>A0A443QSC9_9ACAR</name>
<keyword evidence="8" id="KW-0206">Cytoskeleton</keyword>
<dbReference type="InterPro" id="IPR000299">
    <property type="entry name" value="FERM_domain"/>
</dbReference>
<evidence type="ECO:0000256" key="9">
    <source>
        <dbReference type="ARBA" id="ARBA00043944"/>
    </source>
</evidence>
<feature type="compositionally biased region" description="Basic and acidic residues" evidence="10">
    <location>
        <begin position="1"/>
        <end position="13"/>
    </location>
</feature>
<feature type="compositionally biased region" description="Polar residues" evidence="10">
    <location>
        <begin position="466"/>
        <end position="475"/>
    </location>
</feature>
<feature type="region of interest" description="Disordered" evidence="10">
    <location>
        <begin position="430"/>
        <end position="583"/>
    </location>
</feature>
<dbReference type="Pfam" id="PF05902">
    <property type="entry name" value="4_1_CTD"/>
    <property type="match status" value="1"/>
</dbReference>
<feature type="compositionally biased region" description="Polar residues" evidence="10">
    <location>
        <begin position="818"/>
        <end position="829"/>
    </location>
</feature>
<feature type="compositionally biased region" description="Basic and acidic residues" evidence="10">
    <location>
        <begin position="696"/>
        <end position="712"/>
    </location>
</feature>
<dbReference type="GO" id="GO:0003779">
    <property type="term" value="F:actin binding"/>
    <property type="evidence" value="ECO:0007669"/>
    <property type="project" value="UniProtKB-KW"/>
</dbReference>
<dbReference type="CDD" id="cd13184">
    <property type="entry name" value="FERM_C_4_1_family"/>
    <property type="match status" value="1"/>
</dbReference>
<feature type="compositionally biased region" description="Basic and acidic residues" evidence="10">
    <location>
        <begin position="511"/>
        <end position="527"/>
    </location>
</feature>
<feature type="domain" description="FERM" evidence="11">
    <location>
        <begin position="48"/>
        <end position="329"/>
    </location>
</feature>
<dbReference type="Pfam" id="PF08736">
    <property type="entry name" value="FA"/>
    <property type="match status" value="1"/>
</dbReference>
<evidence type="ECO:0000256" key="1">
    <source>
        <dbReference type="ARBA" id="ARBA00004245"/>
    </source>
</evidence>
<dbReference type="PROSITE" id="PS50057">
    <property type="entry name" value="FERM_3"/>
    <property type="match status" value="1"/>
</dbReference>
<dbReference type="PROSITE" id="PS00661">
    <property type="entry name" value="FERM_2"/>
    <property type="match status" value="1"/>
</dbReference>
<dbReference type="FunFam" id="2.30.29.30:FF:000001">
    <property type="entry name" value="Erythrocyte membrane protein band 4.1"/>
    <property type="match status" value="1"/>
</dbReference>
<evidence type="ECO:0000256" key="7">
    <source>
        <dbReference type="ARBA" id="ARBA00023203"/>
    </source>
</evidence>
<dbReference type="Pfam" id="PF00373">
    <property type="entry name" value="FERM_M"/>
    <property type="match status" value="1"/>
</dbReference>
<dbReference type="Pfam" id="PF09379">
    <property type="entry name" value="FERM_N"/>
    <property type="match status" value="1"/>
</dbReference>
<dbReference type="Pfam" id="PF09380">
    <property type="entry name" value="FERM_C"/>
    <property type="match status" value="1"/>
</dbReference>
<evidence type="ECO:0000313" key="13">
    <source>
        <dbReference type="Proteomes" id="UP000285301"/>
    </source>
</evidence>
<feature type="compositionally biased region" description="Low complexity" evidence="10">
    <location>
        <begin position="744"/>
        <end position="763"/>
    </location>
</feature>
<evidence type="ECO:0000256" key="6">
    <source>
        <dbReference type="ARBA" id="ARBA00022949"/>
    </source>
</evidence>
<dbReference type="SUPFAM" id="SSF50729">
    <property type="entry name" value="PH domain-like"/>
    <property type="match status" value="1"/>
</dbReference>
<keyword evidence="7" id="KW-0009">Actin-binding</keyword>
<dbReference type="EMBL" id="NCKU01004447">
    <property type="protein sequence ID" value="RWS05922.1"/>
    <property type="molecule type" value="Genomic_DNA"/>
</dbReference>
<sequence>MGEERGDSSEQKSEASTAEITQESKEIVNGKSPTGKREKSGNIRKKMATCNVVLLDGSEYECQVDRKTKGLEVFNKVCDHINLLERDYFGLTYQDSEDVRTWLALDKTISKQLKNLPWIFHFAVKFYPPDPSQLQEDITRYYLCLQVRNDILTGRLPCSFVTHALLGSYLVQSELGDYDPDEHGHNYLSDFRFAPNQTPELEEKVAELHRTHKGQTSAEAEIHYLDNAKKLAMYGVELHPAKDSAGVEILLGVCASGLLVYRERLRMNRFAWPKILKISYKRNNFYIKIRPGEFEQFESTIGFKLSNHKAAKRLWKTCVEHHTFFRLMSPEPPPKHKLFFPRFGSRFRYSGRTQYQTKQSSALIDRPPPQFNRTLSSKRFSTRSVDGGEFLLSLAVSLILASKTLLFIAFISTSDFFSFSFKPLGYQRSRPAPDVLPDASRKIIQGTQRGYESDRSSRDDKVRSTGGLSAATTPESVGAKTPSMNSTNEEPVSEKRPRKPIGGVCVLPPMEVKRLEEQRRSPVERPGSKSPALIYESEPGKRESRYSEERITKEKLPASNAAPKDFQKQKPLTTSTTKAESHFQFKPSSTAYTKEYTYTVDQSNQKRPYSPKDFGFNYTETRPGSVSPVSHEERATYSPTSKQMTATAFTYQPKSDEKIDNLNAKNKLKDEKLKDTVIPPTHISIKTSSKPPVTGKKTEIKTIDGKKVEPIKQTKVVPLQPKTVQLSAKTPSPRPAEGGSGRASRQSTLESASSSSSVSSESSMVNEYEHEAVKQDPIITAAVPVKTIKTEKTQATKQPSKAKTTSPPVAPGKPIVTVSKTTSQVPQTTSVKIAAKPTEVKTVVQQRPVDAPRITHVSRKRVITNADGSIEEMEEILEPSNVTIPTSKPVVVGVVPTTKPSSVVSDSTKDDTKRISQKLSQYPVVSESKASLQSSVSTVHTEHKIGEELKKDPSEGTVTKKKTSTTLQQERTMAQTINESHKIIQVPLDEKAPIIKTEAIKYDTPTSRESPLATKSVPVVATETRKVAYTTATGNVPTPPQSTASTATHPTHFANDSSPGTSPVDTISTQSLSSRTRTVETVTYKMEKDGVVETRVEQKITIQNDGDQIDHDRALAEAIQEATLMNPDMTVEKIEIQQQSSIN</sequence>
<dbReference type="GO" id="GO:0048731">
    <property type="term" value="P:system development"/>
    <property type="evidence" value="ECO:0007669"/>
    <property type="project" value="UniProtKB-ARBA"/>
</dbReference>
<evidence type="ECO:0000256" key="2">
    <source>
        <dbReference type="ARBA" id="ARBA00004536"/>
    </source>
</evidence>
<feature type="region of interest" description="Disordered" evidence="10">
    <location>
        <begin position="671"/>
        <end position="829"/>
    </location>
</feature>
<evidence type="ECO:0000256" key="8">
    <source>
        <dbReference type="ARBA" id="ARBA00023212"/>
    </source>
</evidence>
<dbReference type="GO" id="GO:0005856">
    <property type="term" value="C:cytoskeleton"/>
    <property type="evidence" value="ECO:0007669"/>
    <property type="project" value="UniProtKB-SubCell"/>
</dbReference>
<keyword evidence="5" id="KW-0597">Phosphoprotein</keyword>
<dbReference type="SMART" id="SM00295">
    <property type="entry name" value="B41"/>
    <property type="match status" value="1"/>
</dbReference>
<feature type="compositionally biased region" description="Polar residues" evidence="10">
    <location>
        <begin position="618"/>
        <end position="628"/>
    </location>
</feature>
<dbReference type="Proteomes" id="UP000285301">
    <property type="component" value="Unassembled WGS sequence"/>
</dbReference>
<dbReference type="GO" id="GO:0031032">
    <property type="term" value="P:actomyosin structure organization"/>
    <property type="evidence" value="ECO:0007669"/>
    <property type="project" value="TreeGrafter"/>
</dbReference>
<dbReference type="InterPro" id="IPR035963">
    <property type="entry name" value="FERM_2"/>
</dbReference>
<dbReference type="InterPro" id="IPR014352">
    <property type="entry name" value="FERM/acyl-CoA-bd_prot_sf"/>
</dbReference>
<dbReference type="FunFam" id="1.20.80.10:FF:000001">
    <property type="entry name" value="Erythrocyte membrane protein band 4.1"/>
    <property type="match status" value="1"/>
</dbReference>
<dbReference type="PRINTS" id="PR00935">
    <property type="entry name" value="BAND41"/>
</dbReference>
<evidence type="ECO:0000256" key="4">
    <source>
        <dbReference type="ARBA" id="ARBA00022490"/>
    </source>
</evidence>
<gene>
    <name evidence="12" type="ORF">B4U79_11001</name>
</gene>
<dbReference type="GO" id="GO:0005198">
    <property type="term" value="F:structural molecule activity"/>
    <property type="evidence" value="ECO:0007669"/>
    <property type="project" value="InterPro"/>
</dbReference>
<dbReference type="SUPFAM" id="SSF47031">
    <property type="entry name" value="Second domain of FERM"/>
    <property type="match status" value="1"/>
</dbReference>
<dbReference type="InterPro" id="IPR018980">
    <property type="entry name" value="FERM_PH-like_C"/>
</dbReference>
<dbReference type="OrthoDB" id="6589456at2759"/>
<feature type="compositionally biased region" description="Basic and acidic residues" evidence="10">
    <location>
        <begin position="451"/>
        <end position="463"/>
    </location>
</feature>
<dbReference type="STRING" id="1965070.A0A443QSC9"/>
<dbReference type="InterPro" id="IPR019748">
    <property type="entry name" value="FERM_central"/>
</dbReference>
<dbReference type="InterPro" id="IPR000798">
    <property type="entry name" value="Ez/rad/moesin-like"/>
</dbReference>
<dbReference type="Gene3D" id="1.20.80.10">
    <property type="match status" value="1"/>
</dbReference>
<dbReference type="InterPro" id="IPR011993">
    <property type="entry name" value="PH-like_dom_sf"/>
</dbReference>
<evidence type="ECO:0000256" key="3">
    <source>
        <dbReference type="ARBA" id="ARBA00022025"/>
    </source>
</evidence>
<dbReference type="InterPro" id="IPR019747">
    <property type="entry name" value="FERM_CS"/>
</dbReference>
<comment type="caution">
    <text evidence="12">The sequence shown here is derived from an EMBL/GenBank/DDBJ whole genome shotgun (WGS) entry which is preliminary data.</text>
</comment>
<dbReference type="Gene3D" id="3.10.20.90">
    <property type="entry name" value="Phosphatidylinositol 3-kinase Catalytic Subunit, Chain A, domain 1"/>
    <property type="match status" value="1"/>
</dbReference>
<keyword evidence="4" id="KW-0963">Cytoplasm</keyword>
<reference evidence="12 13" key="1">
    <citation type="journal article" date="2018" name="Gigascience">
        <title>Genomes of trombidid mites reveal novel predicted allergens and laterally-transferred genes associated with secondary metabolism.</title>
        <authorList>
            <person name="Dong X."/>
            <person name="Chaisiri K."/>
            <person name="Xia D."/>
            <person name="Armstrong S.D."/>
            <person name="Fang Y."/>
            <person name="Donnelly M.J."/>
            <person name="Kadowaki T."/>
            <person name="McGarry J.W."/>
            <person name="Darby A.C."/>
            <person name="Makepeace B.L."/>
        </authorList>
    </citation>
    <scope>NUCLEOTIDE SEQUENCE [LARGE SCALE GENOMIC DNA]</scope>
    <source>
        <strain evidence="12">UoL-WK</strain>
    </source>
</reference>
<keyword evidence="13" id="KW-1185">Reference proteome</keyword>
<feature type="compositionally biased region" description="Basic and acidic residues" evidence="10">
    <location>
        <begin position="538"/>
        <end position="556"/>
    </location>
</feature>
<dbReference type="InterPro" id="IPR018979">
    <property type="entry name" value="FERM_N"/>
</dbReference>
<dbReference type="SUPFAM" id="SSF54236">
    <property type="entry name" value="Ubiquitin-like"/>
    <property type="match status" value="1"/>
</dbReference>
<dbReference type="PRINTS" id="PR00661">
    <property type="entry name" value="ERMFAMILY"/>
</dbReference>
<dbReference type="GO" id="GO:0005886">
    <property type="term" value="C:plasma membrane"/>
    <property type="evidence" value="ECO:0007669"/>
    <property type="project" value="TreeGrafter"/>
</dbReference>